<keyword evidence="4" id="KW-1185">Reference proteome</keyword>
<feature type="region of interest" description="Disordered" evidence="2">
    <location>
        <begin position="223"/>
        <end position="244"/>
    </location>
</feature>
<gene>
    <name evidence="3" type="ORF">CITCOLO1_LOCUS20051</name>
</gene>
<evidence type="ECO:0008006" key="5">
    <source>
        <dbReference type="Google" id="ProtNLM"/>
    </source>
</evidence>
<evidence type="ECO:0000256" key="1">
    <source>
        <dbReference type="SAM" id="Coils"/>
    </source>
</evidence>
<accession>A0ABP0Z9V4</accession>
<feature type="compositionally biased region" description="Basic and acidic residues" evidence="2">
    <location>
        <begin position="223"/>
        <end position="233"/>
    </location>
</feature>
<sequence>MVEDDVPKPESSNSCCKVWKDMYMKLEEKRVALRQGVKLLDEQIKRIQAENLNLKKVYEEEKAQTSIEREGKDKEAAIRVSLEREILDLKSQISSLRQNNVEAVNVRGEVDHLNALVAEGKKEISQLKELLETEKRRTDAERKNAEARKEEAAQVLKTVKIERSKASDLRKFHKTEMDKVNDCRQQLGMLQKEYEETKLRLASETSKLMEVKKDLEIEKQRTFKERERADSEMSKAQASRMQAGESMKQAAEEKSRADNLFQQLERKTCKIKELEKQVKELQTLKNFIESCCGEHVKKTNSKGVKKNDKTWLEMIERNANELKLAFEFLKAKEVNIMHEMDGDLAIIKEKLVDSNVMRSSELKNNLEIYRRKAMDEQCRADKLSLELEEKKRKVEELQKNLRELKSSRKLVDGSAVSFEHVMSSERAEMKLLKKKLKFEKTRLKHAKQVANLEKTHRTIIQQELARFKLEFVQLSNHLDDLHKFASTGTKDNNDLEKTMNAENLQSLYSKKNVRAIETFQTWMPDTFRQTSPQHGAPLLPLSGGNHITSLSGIESRLESFPGDSNRKMLQSCAVNSSTASFSDGQLVGSQEKAGLCLTATKLAGENLNVQPRISNLSSEVSKMKSNENLAMMAENSVRSPIKNRVGRANEKQQQKRKRTAETVESIDYLYHESKKMHSQIEENLSLLHALNSPIERSLEKSGHVISNVLQDSSADKKIRKRRKALCQKKTKVQHVLDDNEVKLNKVDTEVCAPKCIGRQPSQPACKLTDSCQPCVVELNNSVISELQPLETFGNIADVDYMKLLDLDSAADEECYRRAMEMPLSPSLPDVYIPGAETSALNDFESLVDEFNEELPDDRGGQPQSHNHDVIDVEIKSNYTQSGNFNLLGDIHSSQHQADPCLIQGRHERDLFDIVQAENNCLDQVGVIVGMPGTNVSLSGCEGMGISEIKSGSLDNSIPDFCVLFSNLKDCHSIFRIFSATRACIKRSSMIGQKEWMVQEILASLNMEHELLPKEKTCVFFSLLLLNFTIVAGHKYGNFLNCHSCLDSFSGHIYEAMLDLEIRSLFAKLLSLDKLLALIEDFLVDGQILSCADASFETLTDGVLRVHIPIDGVNRLLSLTPASTEYLIAGSSILASISKAVYRTHLLWEVSYSILRSCRYESSLMLTLVHIFAHIGGDQFLNVEGYSTLRPVLKSIIVHLEMVGSSDDATFTPLKRNRRTGFVQCANCPFSEEVMSMPMAGSFLLQLIQKNISNEIMDEDLENPTSSLDMESLFKRNIPNQILNKDSSEKEVHPSSYLDCDASCYLKKFKVFDDEARSLFNPTLRDVTDTISLVELLACYMSWNWTFANIISQLMELLKSSVKNCLAIVILLGQLGRFGVDAGGFEDEGVKILRSNLSAFLWLDTTIKSGLHVQIATVSALLGLLPFDFETIVQDKVSYLGSLSHHAEVNLIKTWFSLLSPKQKELSRNILQVAVCNVS</sequence>
<dbReference type="PANTHER" id="PTHR35480">
    <property type="entry name" value="MATERNAL EFFECT EMBRYO ARREST 22"/>
    <property type="match status" value="1"/>
</dbReference>
<protein>
    <recommendedName>
        <fullName evidence="5">Maternal effect embryo arrest 22</fullName>
    </recommendedName>
</protein>
<name>A0ABP0Z9V4_9ROSI</name>
<dbReference type="Proteomes" id="UP001642487">
    <property type="component" value="Chromosome 8"/>
</dbReference>
<proteinExistence type="predicted"/>
<dbReference type="EMBL" id="OZ021742">
    <property type="protein sequence ID" value="CAK9327665.1"/>
    <property type="molecule type" value="Genomic_DNA"/>
</dbReference>
<evidence type="ECO:0000313" key="3">
    <source>
        <dbReference type="EMBL" id="CAK9327665.1"/>
    </source>
</evidence>
<dbReference type="PANTHER" id="PTHR35480:SF1">
    <property type="entry name" value="MATERNAL EFFECT EMBRYO ARREST 22"/>
    <property type="match status" value="1"/>
</dbReference>
<keyword evidence="1" id="KW-0175">Coiled coil</keyword>
<reference evidence="3 4" key="1">
    <citation type="submission" date="2024-03" db="EMBL/GenBank/DDBJ databases">
        <authorList>
            <person name="Gkanogiannis A."/>
            <person name="Becerra Lopez-Lavalle L."/>
        </authorList>
    </citation>
    <scope>NUCLEOTIDE SEQUENCE [LARGE SCALE GENOMIC DNA]</scope>
</reference>
<evidence type="ECO:0000313" key="4">
    <source>
        <dbReference type="Proteomes" id="UP001642487"/>
    </source>
</evidence>
<evidence type="ECO:0000256" key="2">
    <source>
        <dbReference type="SAM" id="MobiDB-lite"/>
    </source>
</evidence>
<organism evidence="3 4">
    <name type="scientific">Citrullus colocynthis</name>
    <name type="common">colocynth</name>
    <dbReference type="NCBI Taxonomy" id="252529"/>
    <lineage>
        <taxon>Eukaryota</taxon>
        <taxon>Viridiplantae</taxon>
        <taxon>Streptophyta</taxon>
        <taxon>Embryophyta</taxon>
        <taxon>Tracheophyta</taxon>
        <taxon>Spermatophyta</taxon>
        <taxon>Magnoliopsida</taxon>
        <taxon>eudicotyledons</taxon>
        <taxon>Gunneridae</taxon>
        <taxon>Pentapetalae</taxon>
        <taxon>rosids</taxon>
        <taxon>fabids</taxon>
        <taxon>Cucurbitales</taxon>
        <taxon>Cucurbitaceae</taxon>
        <taxon>Benincaseae</taxon>
        <taxon>Citrullus</taxon>
    </lineage>
</organism>
<feature type="coiled-coil region" evidence="1">
    <location>
        <begin position="373"/>
        <end position="449"/>
    </location>
</feature>